<keyword evidence="1" id="KW-0472">Membrane</keyword>
<keyword evidence="1" id="KW-1133">Transmembrane helix</keyword>
<dbReference type="Proteomes" id="UP000580250">
    <property type="component" value="Unassembled WGS sequence"/>
</dbReference>
<comment type="caution">
    <text evidence="2">The sequence shown here is derived from an EMBL/GenBank/DDBJ whole genome shotgun (WGS) entry which is preliminary data.</text>
</comment>
<evidence type="ECO:0000313" key="3">
    <source>
        <dbReference type="Proteomes" id="UP000580250"/>
    </source>
</evidence>
<dbReference type="EMBL" id="CAJEWN010000852">
    <property type="protein sequence ID" value="CAD2191048.1"/>
    <property type="molecule type" value="Genomic_DNA"/>
</dbReference>
<reference evidence="2 3" key="1">
    <citation type="submission" date="2020-08" db="EMBL/GenBank/DDBJ databases">
        <authorList>
            <person name="Koutsovoulos G."/>
            <person name="Danchin GJ E."/>
        </authorList>
    </citation>
    <scope>NUCLEOTIDE SEQUENCE [LARGE SCALE GENOMIC DNA]</scope>
</reference>
<feature type="transmembrane region" description="Helical" evidence="1">
    <location>
        <begin position="97"/>
        <end position="117"/>
    </location>
</feature>
<sequence length="124" mass="14777">MRNHYQTNIQTQIQFLNGDSYFSKFAGNQHLGMYQLFKNIKLHFVNQHPLGIFKQFPEHEKIFYIGGIHVEDKDIFTRSKKIVDNEEGCRNEPNYDFMFCNFLVCYFVYACVGVMYFNGNLQSY</sequence>
<evidence type="ECO:0000313" key="2">
    <source>
        <dbReference type="EMBL" id="CAD2191048.1"/>
    </source>
</evidence>
<gene>
    <name evidence="2" type="ORF">MENT_LOCUS43875</name>
</gene>
<dbReference type="AlphaFoldDB" id="A0A6V7WVH4"/>
<keyword evidence="1" id="KW-0812">Transmembrane</keyword>
<protein>
    <submittedName>
        <fullName evidence="2">Uncharacterized protein</fullName>
    </submittedName>
</protein>
<name>A0A6V7WVH4_MELEN</name>
<organism evidence="2 3">
    <name type="scientific">Meloidogyne enterolobii</name>
    <name type="common">Root-knot nematode worm</name>
    <name type="synonym">Meloidogyne mayaguensis</name>
    <dbReference type="NCBI Taxonomy" id="390850"/>
    <lineage>
        <taxon>Eukaryota</taxon>
        <taxon>Metazoa</taxon>
        <taxon>Ecdysozoa</taxon>
        <taxon>Nematoda</taxon>
        <taxon>Chromadorea</taxon>
        <taxon>Rhabditida</taxon>
        <taxon>Tylenchina</taxon>
        <taxon>Tylenchomorpha</taxon>
        <taxon>Tylenchoidea</taxon>
        <taxon>Meloidogynidae</taxon>
        <taxon>Meloidogyninae</taxon>
        <taxon>Meloidogyne</taxon>
    </lineage>
</organism>
<accession>A0A6V7WVH4</accession>
<evidence type="ECO:0000256" key="1">
    <source>
        <dbReference type="SAM" id="Phobius"/>
    </source>
</evidence>
<proteinExistence type="predicted"/>